<gene>
    <name evidence="2" type="ORF">FN976_04380</name>
</gene>
<evidence type="ECO:0000313" key="2">
    <source>
        <dbReference type="EMBL" id="TWO72775.1"/>
    </source>
</evidence>
<dbReference type="Proteomes" id="UP000318199">
    <property type="component" value="Unassembled WGS sequence"/>
</dbReference>
<dbReference type="EMBL" id="VOBQ01000003">
    <property type="protein sequence ID" value="TWO72775.1"/>
    <property type="molecule type" value="Genomic_DNA"/>
</dbReference>
<dbReference type="RefSeq" id="WP_145891360.1">
    <property type="nucleotide sequence ID" value="NZ_VOBQ01000003.1"/>
</dbReference>
<protein>
    <submittedName>
        <fullName evidence="2">Uncharacterized protein</fullName>
    </submittedName>
</protein>
<comment type="caution">
    <text evidence="2">The sequence shown here is derived from an EMBL/GenBank/DDBJ whole genome shotgun (WGS) entry which is preliminary data.</text>
</comment>
<accession>A0A562ZWW3</accession>
<sequence length="62" mass="6484">MTKDGKSKLPPAEDGSTGGDRAARSGEGSNTALEALIRKRKQQGFDLTDEDSADNLPPALPT</sequence>
<proteinExistence type="predicted"/>
<dbReference type="AlphaFoldDB" id="A0A562ZWW3"/>
<evidence type="ECO:0000313" key="3">
    <source>
        <dbReference type="Proteomes" id="UP000318199"/>
    </source>
</evidence>
<organism evidence="2 3">
    <name type="scientific">Caenimonas sedimenti</name>
    <dbReference type="NCBI Taxonomy" id="2596921"/>
    <lineage>
        <taxon>Bacteria</taxon>
        <taxon>Pseudomonadati</taxon>
        <taxon>Pseudomonadota</taxon>
        <taxon>Betaproteobacteria</taxon>
        <taxon>Burkholderiales</taxon>
        <taxon>Comamonadaceae</taxon>
        <taxon>Caenimonas</taxon>
    </lineage>
</organism>
<keyword evidence="3" id="KW-1185">Reference proteome</keyword>
<feature type="region of interest" description="Disordered" evidence="1">
    <location>
        <begin position="1"/>
        <end position="62"/>
    </location>
</feature>
<name>A0A562ZWW3_9BURK</name>
<evidence type="ECO:0000256" key="1">
    <source>
        <dbReference type="SAM" id="MobiDB-lite"/>
    </source>
</evidence>
<reference evidence="2 3" key="1">
    <citation type="submission" date="2019-07" db="EMBL/GenBank/DDBJ databases">
        <title>Caenimonas sedimenti sp. nov., isolated from activated sludge.</title>
        <authorList>
            <person name="Xu J."/>
        </authorList>
    </citation>
    <scope>NUCLEOTIDE SEQUENCE [LARGE SCALE GENOMIC DNA]</scope>
    <source>
        <strain evidence="2 3">HX-9-20</strain>
    </source>
</reference>